<dbReference type="AlphaFoldDB" id="A0A6C0JNZ5"/>
<sequence>MDPAFRDLVLATIEWCNECQRCDFRRLVRDEGDPDKLIPEIIRRGRQIDMLLSLAFAMESKNEDLIRENSAIIQEMRTTIQYIDWLGGYTALNHT</sequence>
<evidence type="ECO:0000313" key="1">
    <source>
        <dbReference type="EMBL" id="QHU05424.1"/>
    </source>
</evidence>
<dbReference type="EMBL" id="MN740414">
    <property type="protein sequence ID" value="QHU05424.1"/>
    <property type="molecule type" value="Genomic_DNA"/>
</dbReference>
<organism evidence="1">
    <name type="scientific">viral metagenome</name>
    <dbReference type="NCBI Taxonomy" id="1070528"/>
    <lineage>
        <taxon>unclassified sequences</taxon>
        <taxon>metagenomes</taxon>
        <taxon>organismal metagenomes</taxon>
    </lineage>
</organism>
<protein>
    <submittedName>
        <fullName evidence="1">Uncharacterized protein</fullName>
    </submittedName>
</protein>
<reference evidence="1" key="1">
    <citation type="journal article" date="2020" name="Nature">
        <title>Giant virus diversity and host interactions through global metagenomics.</title>
        <authorList>
            <person name="Schulz F."/>
            <person name="Roux S."/>
            <person name="Paez-Espino D."/>
            <person name="Jungbluth S."/>
            <person name="Walsh D.A."/>
            <person name="Denef V.J."/>
            <person name="McMahon K.D."/>
            <person name="Konstantinidis K.T."/>
            <person name="Eloe-Fadrosh E.A."/>
            <person name="Kyrpides N.C."/>
            <person name="Woyke T."/>
        </authorList>
    </citation>
    <scope>NUCLEOTIDE SEQUENCE</scope>
    <source>
        <strain evidence="1">GVMAG-M-3300027734-16</strain>
    </source>
</reference>
<accession>A0A6C0JNZ5</accession>
<name>A0A6C0JNZ5_9ZZZZ</name>
<proteinExistence type="predicted"/>